<dbReference type="EMBL" id="BFCC01000001">
    <property type="protein sequence ID" value="GBG35340.1"/>
    <property type="molecule type" value="Genomic_DNA"/>
</dbReference>
<protein>
    <submittedName>
        <fullName evidence="2">Wsv415-like protein</fullName>
    </submittedName>
</protein>
<comment type="caution">
    <text evidence="2">The sequence shown here is derived from an EMBL/GenBank/DDBJ whole genome shotgun (WGS) entry which is preliminary data.</text>
</comment>
<evidence type="ECO:0000313" key="2">
    <source>
        <dbReference type="EMBL" id="GBG35340.1"/>
    </source>
</evidence>
<organism evidence="2">
    <name type="scientific">Hemigrapsus takanoi nimavirus</name>
    <dbReference type="NCBI Taxonomy" id="2133792"/>
    <lineage>
        <taxon>Viruses</taxon>
        <taxon>Viruses incertae sedis</taxon>
        <taxon>Naldaviricetes</taxon>
        <taxon>Nimaviridae</taxon>
    </lineage>
</organism>
<name>A0A401IP18_9VIRU</name>
<reference evidence="2" key="1">
    <citation type="journal article" date="2018" name="J. Virol.">
        <title>Crustacean Genome Exploration Reveals the Evolutionary Origin of White Spot Syndrome Virus.</title>
        <authorList>
            <person name="Kawato S."/>
            <person name="Shitara A."/>
            <person name="Wang Y."/>
            <person name="Nozaki R."/>
            <person name="Kondo H."/>
            <person name="Hirono I."/>
        </authorList>
    </citation>
    <scope>NUCLEOTIDE SEQUENCE</scope>
    <source>
        <strain evidence="2">TUMSAT-1</strain>
    </source>
</reference>
<proteinExistence type="predicted"/>
<accession>A0A401IP18</accession>
<evidence type="ECO:0000256" key="1">
    <source>
        <dbReference type="SAM" id="MobiDB-lite"/>
    </source>
</evidence>
<feature type="region of interest" description="Disordered" evidence="1">
    <location>
        <begin position="435"/>
        <end position="455"/>
    </location>
</feature>
<sequence>MEAFCSLYLVEREINDPLRRFAAAEAAVSRYSDMKSCWDGDVSKRTSAEGYEILCPDPLEDAKTIYVDVKVSVLDIEDDQEKVTRALKVLGPWVPEKDIRFITREEDRARVDVDPCYERYHEFYRRVSLFNLAKLISDMYKDRRKDLVDELFETPAAITEENSLMSLTNRSRFTKEVLQDWFFDLDTYSKCITLVEAFSRNLHLVDAPVRLDIYDVYCKTYTRVNRLVHLNMIDKSDIKTQLRELSVLGDVKATPVDNVLANFLSFGPDVHYFDNNMSKRFDREDGVAVFGDLFKTLTEMIPLKASSSSQQPTKKRLKTSHETEIYTVKNGYSSCGKSIEPFSISMRKKAILPSEGSLLRKQLLFPVYSSDSPGDVLFFVKPKKTTVTTLFLPGLFRSRGQFLSGDCKGLVQSSSSDDIVKWRYTLADYTPIRGGGGTDTAQEKRNRSGLYASSKSGSSKISVLLPLYF</sequence>